<evidence type="ECO:0000313" key="2">
    <source>
        <dbReference type="Proteomes" id="UP000095767"/>
    </source>
</evidence>
<dbReference type="PANTHER" id="PTHR35164">
    <property type="entry name" value="EXPRESSED PROTEIN"/>
    <property type="match status" value="1"/>
</dbReference>
<reference evidence="1 2" key="1">
    <citation type="submission" date="2016-09" db="EMBL/GenBank/DDBJ databases">
        <title>The draft genome of Dichanthelium oligosanthes: A C3 panicoid grass species.</title>
        <authorList>
            <person name="Studer A.J."/>
            <person name="Schnable J.C."/>
            <person name="Brutnell T.P."/>
        </authorList>
    </citation>
    <scope>NUCLEOTIDE SEQUENCE [LARGE SCALE GENOMIC DNA]</scope>
    <source>
        <strain evidence="2">cv. Kellogg 1175</strain>
        <tissue evidence="1">Leaf</tissue>
    </source>
</reference>
<organism evidence="1 2">
    <name type="scientific">Dichanthelium oligosanthes</name>
    <dbReference type="NCBI Taxonomy" id="888268"/>
    <lineage>
        <taxon>Eukaryota</taxon>
        <taxon>Viridiplantae</taxon>
        <taxon>Streptophyta</taxon>
        <taxon>Embryophyta</taxon>
        <taxon>Tracheophyta</taxon>
        <taxon>Spermatophyta</taxon>
        <taxon>Magnoliopsida</taxon>
        <taxon>Liliopsida</taxon>
        <taxon>Poales</taxon>
        <taxon>Poaceae</taxon>
        <taxon>PACMAD clade</taxon>
        <taxon>Panicoideae</taxon>
        <taxon>Panicodae</taxon>
        <taxon>Paniceae</taxon>
        <taxon>Dichantheliinae</taxon>
        <taxon>Dichanthelium</taxon>
    </lineage>
</organism>
<proteinExistence type="predicted"/>
<sequence>MEAKQVKAWLSKAQAELEGANVEAKPRALSDEHDRCRLEAEECAAAWGDKERMFLDYVHVSEEEAVAEANVIKDSLKLARAENTCLNNAVADKDATLQGLRQEYESIKVSEAVAQGSLRELNSLLATTTTTCSTPTSAKTAPAPDYGFDQRLPNGSSSKFNLYCLFV</sequence>
<keyword evidence="2" id="KW-1185">Reference proteome</keyword>
<comment type="caution">
    <text evidence="1">The sequence shown here is derived from an EMBL/GenBank/DDBJ whole genome shotgun (WGS) entry which is preliminary data.</text>
</comment>
<dbReference type="Proteomes" id="UP000095767">
    <property type="component" value="Unassembled WGS sequence"/>
</dbReference>
<dbReference type="PANTHER" id="PTHR35164:SF14">
    <property type="entry name" value="OS04G0450900 PROTEIN"/>
    <property type="match status" value="1"/>
</dbReference>
<dbReference type="AlphaFoldDB" id="A0A1E5VWA6"/>
<evidence type="ECO:0000313" key="1">
    <source>
        <dbReference type="EMBL" id="OEL29362.1"/>
    </source>
</evidence>
<dbReference type="EMBL" id="LWDX02027740">
    <property type="protein sequence ID" value="OEL29362.1"/>
    <property type="molecule type" value="Genomic_DNA"/>
</dbReference>
<gene>
    <name evidence="1" type="ORF">BAE44_0009619</name>
</gene>
<protein>
    <submittedName>
        <fullName evidence="1">Uncharacterized protein</fullName>
    </submittedName>
</protein>
<name>A0A1E5VWA6_9POAL</name>
<accession>A0A1E5VWA6</accession>
<dbReference type="STRING" id="888268.A0A1E5VWA6"/>